<evidence type="ECO:0000313" key="2">
    <source>
        <dbReference type="Proteomes" id="UP000664277"/>
    </source>
</evidence>
<gene>
    <name evidence="1" type="ORF">J0M35_00590</name>
</gene>
<organism evidence="1 2">
    <name type="scientific">Candidatus Obscuribacter phosphatis</name>
    <dbReference type="NCBI Taxonomy" id="1906157"/>
    <lineage>
        <taxon>Bacteria</taxon>
        <taxon>Bacillati</taxon>
        <taxon>Candidatus Melainabacteria</taxon>
        <taxon>Candidatus Obscuribacterales</taxon>
        <taxon>Candidatus Obscuribacteraceae</taxon>
        <taxon>Candidatus Obscuribacter</taxon>
    </lineage>
</organism>
<evidence type="ECO:0000313" key="1">
    <source>
        <dbReference type="EMBL" id="MBN8658830.1"/>
    </source>
</evidence>
<sequence length="144" mass="16317">MQNILVQTTKFPHVPEGDLERNNGSPGSAFAIWLSQKLSAMGLSCDEVCQEDYGWGFWIKSKEHTIWICVSYAADEDEDGKAISKPDSEPADWFVSVNFEDPMLLLKPWQWGRFKTGGEEQRRIASLLLDALQAEPEITVVRIE</sequence>
<protein>
    <submittedName>
        <fullName evidence="1">Uncharacterized protein</fullName>
    </submittedName>
</protein>
<name>A0A8J7PF79_9BACT</name>
<dbReference type="Proteomes" id="UP000664277">
    <property type="component" value="Unassembled WGS sequence"/>
</dbReference>
<proteinExistence type="predicted"/>
<dbReference type="EMBL" id="JAFLCK010000001">
    <property type="protein sequence ID" value="MBN8658830.1"/>
    <property type="molecule type" value="Genomic_DNA"/>
</dbReference>
<comment type="caution">
    <text evidence="1">The sequence shown here is derived from an EMBL/GenBank/DDBJ whole genome shotgun (WGS) entry which is preliminary data.</text>
</comment>
<reference evidence="1" key="1">
    <citation type="submission" date="2021-02" db="EMBL/GenBank/DDBJ databases">
        <title>Genome-Resolved Metagenomics of a Microbial Community Performing Photosynthetic Biological Nutrient Removal.</title>
        <authorList>
            <person name="Mcdaniel E.A."/>
        </authorList>
    </citation>
    <scope>NUCLEOTIDE SEQUENCE</scope>
    <source>
        <strain evidence="1">UWPOB_OBS1</strain>
    </source>
</reference>
<dbReference type="AlphaFoldDB" id="A0A8J7PF79"/>
<accession>A0A8J7PF79</accession>